<proteinExistence type="inferred from homology"/>
<keyword evidence="1" id="KW-0255">Endonuclease</keyword>
<name>A0A410T722_9CAUD</name>
<keyword evidence="1" id="KW-0269">Exonuclease</keyword>
<keyword evidence="1" id="KW-0378">Hydrolase</keyword>
<dbReference type="EC" id="3.1.-.-" evidence="1"/>
<dbReference type="Proteomes" id="UP000290538">
    <property type="component" value="Segment"/>
</dbReference>
<dbReference type="InterPro" id="IPR014833">
    <property type="entry name" value="TnsA_N"/>
</dbReference>
<protein>
    <recommendedName>
        <fullName evidence="1">Head completion nuclease</fullName>
        <ecNumber evidence="1">3.1.-.-</ecNumber>
    </recommendedName>
</protein>
<dbReference type="GO" id="GO:0004527">
    <property type="term" value="F:exonuclease activity"/>
    <property type="evidence" value="ECO:0007669"/>
    <property type="project" value="UniProtKB-UniRule"/>
</dbReference>
<dbReference type="Pfam" id="PF08722">
    <property type="entry name" value="Tn7_TnsA-like_N"/>
    <property type="match status" value="1"/>
</dbReference>
<keyword evidence="1" id="KW-0540">Nuclease</keyword>
<dbReference type="HAMAP" id="MF_04160">
    <property type="entry name" value="NUCL_HEAD_T4"/>
    <property type="match status" value="1"/>
</dbReference>
<comment type="function">
    <text evidence="1">During phage morphogenesis, plays an essential role in the head-tail joining step. The associated nuclease activity is essential for morphogenesis, possibly by cleaving packaged DNA to enable the joining of heads to tails. Displays both exo- and endonuclease activity.</text>
</comment>
<dbReference type="EMBL" id="MK408758">
    <property type="protein sequence ID" value="QAU04782.1"/>
    <property type="molecule type" value="Genomic_DNA"/>
</dbReference>
<evidence type="ECO:0000313" key="3">
    <source>
        <dbReference type="EMBL" id="QAU04782.1"/>
    </source>
</evidence>
<comment type="similarity">
    <text evidence="1">Belongs to the Caudovirales head completion nuclease family.</text>
</comment>
<evidence type="ECO:0000313" key="4">
    <source>
        <dbReference type="Proteomes" id="UP000290538"/>
    </source>
</evidence>
<organism evidence="3 4">
    <name type="scientific">Campylobacter phage CP20</name>
    <dbReference type="NCBI Taxonomy" id="2506428"/>
    <lineage>
        <taxon>Viruses</taxon>
        <taxon>Duplodnaviria</taxon>
        <taxon>Heunggongvirae</taxon>
        <taxon>Uroviricota</taxon>
        <taxon>Caudoviricetes</taxon>
        <taxon>Connertonviridae</taxon>
        <taxon>Firehammervirus</taxon>
        <taxon>Firehammervirus CPt10</taxon>
    </lineage>
</organism>
<dbReference type="GO" id="GO:0004519">
    <property type="term" value="F:endonuclease activity"/>
    <property type="evidence" value="ECO:0007669"/>
    <property type="project" value="UniProtKB-UniRule"/>
</dbReference>
<evidence type="ECO:0000256" key="1">
    <source>
        <dbReference type="HAMAP-Rule" id="MF_04160"/>
    </source>
</evidence>
<feature type="active site" evidence="1">
    <location>
        <position position="76"/>
    </location>
</feature>
<feature type="active site" evidence="1">
    <location>
        <position position="37"/>
    </location>
</feature>
<feature type="domain" description="TnsA endonuclease N-terminal" evidence="2">
    <location>
        <begin position="48"/>
        <end position="135"/>
    </location>
</feature>
<reference evidence="3 4" key="1">
    <citation type="submission" date="2019-01" db="EMBL/GenBank/DDBJ databases">
        <title>Complete genome sequence of Campylobacter bacteriophage CP20.</title>
        <authorList>
            <person name="Connerton I.F."/>
        </authorList>
    </citation>
    <scope>NUCLEOTIDE SEQUENCE [LARGE SCALE GENOMIC DNA]</scope>
</reference>
<dbReference type="InterPro" id="IPR046390">
    <property type="entry name" value="NUCL_HEAD_T4"/>
</dbReference>
<sequence length="141" mass="16479">MKFKQGIYIPKNPEKYIHSYTKMNEHTEYPVYRSSWELSFFKFCDYSHSITKWSSEPVGIKYFNPVKKRQSTYYPDAMIIRNGITFLIEIKPKSQLPGSNSKSSYDKLSAAVNEAKYNAAKSYCEANNMQFIILSDSFFKS</sequence>
<accession>A0A410T722</accession>
<evidence type="ECO:0000259" key="2">
    <source>
        <dbReference type="Pfam" id="PF08722"/>
    </source>
</evidence>
<feature type="active site" evidence="1">
    <location>
        <position position="91"/>
    </location>
</feature>
<dbReference type="Gene3D" id="3.40.91.30">
    <property type="match status" value="1"/>
</dbReference>